<dbReference type="InterPro" id="IPR029016">
    <property type="entry name" value="GAF-like_dom_sf"/>
</dbReference>
<evidence type="ECO:0000313" key="2">
    <source>
        <dbReference type="EMBL" id="GFO20115.1"/>
    </source>
</evidence>
<name>A0AAV4BM31_9GAST</name>
<evidence type="ECO:0000313" key="3">
    <source>
        <dbReference type="Proteomes" id="UP000735302"/>
    </source>
</evidence>
<dbReference type="Proteomes" id="UP000735302">
    <property type="component" value="Unassembled WGS sequence"/>
</dbReference>
<reference evidence="2 3" key="1">
    <citation type="journal article" date="2021" name="Elife">
        <title>Chloroplast acquisition without the gene transfer in kleptoplastic sea slugs, Plakobranchus ocellatus.</title>
        <authorList>
            <person name="Maeda T."/>
            <person name="Takahashi S."/>
            <person name="Yoshida T."/>
            <person name="Shimamura S."/>
            <person name="Takaki Y."/>
            <person name="Nagai Y."/>
            <person name="Toyoda A."/>
            <person name="Suzuki Y."/>
            <person name="Arimoto A."/>
            <person name="Ishii H."/>
            <person name="Satoh N."/>
            <person name="Nishiyama T."/>
            <person name="Hasebe M."/>
            <person name="Maruyama T."/>
            <person name="Minagawa J."/>
            <person name="Obokata J."/>
            <person name="Shigenobu S."/>
        </authorList>
    </citation>
    <scope>NUCLEOTIDE SEQUENCE [LARGE SCALE GENOMIC DNA]</scope>
</reference>
<organism evidence="2 3">
    <name type="scientific">Plakobranchus ocellatus</name>
    <dbReference type="NCBI Taxonomy" id="259542"/>
    <lineage>
        <taxon>Eukaryota</taxon>
        <taxon>Metazoa</taxon>
        <taxon>Spiralia</taxon>
        <taxon>Lophotrochozoa</taxon>
        <taxon>Mollusca</taxon>
        <taxon>Gastropoda</taxon>
        <taxon>Heterobranchia</taxon>
        <taxon>Euthyneura</taxon>
        <taxon>Panpulmonata</taxon>
        <taxon>Sacoglossa</taxon>
        <taxon>Placobranchoidea</taxon>
        <taxon>Plakobranchidae</taxon>
        <taxon>Plakobranchus</taxon>
    </lineage>
</organism>
<dbReference type="Pfam" id="PF01590">
    <property type="entry name" value="GAF"/>
    <property type="match status" value="1"/>
</dbReference>
<dbReference type="AlphaFoldDB" id="A0AAV4BM31"/>
<dbReference type="PANTHER" id="PTHR43155:SF2">
    <property type="entry name" value="CYCLIC DI-GMP PHOSPHODIESTERASE PA4108"/>
    <property type="match status" value="1"/>
</dbReference>
<dbReference type="EMBL" id="BLXT01005153">
    <property type="protein sequence ID" value="GFO20115.1"/>
    <property type="molecule type" value="Genomic_DNA"/>
</dbReference>
<gene>
    <name evidence="2" type="ORF">PoB_004662000</name>
</gene>
<comment type="caution">
    <text evidence="2">The sequence shown here is derived from an EMBL/GenBank/DDBJ whole genome shotgun (WGS) entry which is preliminary data.</text>
</comment>
<protein>
    <submittedName>
        <fullName evidence="2">cGMP-specific 3',5'-cyclic phosphodiesterase</fullName>
    </submittedName>
</protein>
<dbReference type="Gene3D" id="3.30.450.40">
    <property type="match status" value="2"/>
</dbReference>
<feature type="non-terminal residue" evidence="2">
    <location>
        <position position="293"/>
    </location>
</feature>
<proteinExistence type="predicted"/>
<keyword evidence="3" id="KW-1185">Reference proteome</keyword>
<dbReference type="SUPFAM" id="SSF55781">
    <property type="entry name" value="GAF domain-like"/>
    <property type="match status" value="1"/>
</dbReference>
<accession>A0AAV4BM31</accession>
<evidence type="ECO:0000259" key="1">
    <source>
        <dbReference type="SMART" id="SM00065"/>
    </source>
</evidence>
<feature type="domain" description="GAF" evidence="1">
    <location>
        <begin position="80"/>
        <end position="239"/>
    </location>
</feature>
<dbReference type="PANTHER" id="PTHR43155">
    <property type="entry name" value="CYCLIC DI-GMP PHOSPHODIESTERASE PA4108-RELATED"/>
    <property type="match status" value="1"/>
</dbReference>
<sequence>MPDYLWSSRVSHCAITEGSSTSYKYREKIGETQTETETETQRYTSITQRSHREFIERVLRVGIEFVETQKRHRVGRKFVDITEIIEIANVSILTNSDRGSLFLVRGSRDSKYLVSKLFDVTESSTLEQSVHTAANEIIVPFGVGIAGNVAQSGEPININDVYADPRFNQEVDKKTGYRTHSILSMPILNYEGEVVGVAQIINKISGNHEFSKQDEDLFQKYLTFCGIGITNAQLFEMSVNEFKRNQLLLHLARGIFEEQSNLEKLVQKIMLDAQDLLKCEKCCVFLLEDSFER</sequence>
<dbReference type="SMART" id="SM00065">
    <property type="entry name" value="GAF"/>
    <property type="match status" value="1"/>
</dbReference>
<dbReference type="InterPro" id="IPR003018">
    <property type="entry name" value="GAF"/>
</dbReference>